<accession>A0A392V7W8</accession>
<feature type="region of interest" description="Disordered" evidence="1">
    <location>
        <begin position="1"/>
        <end position="57"/>
    </location>
</feature>
<sequence length="57" mass="6063">MVENGGTDAPPNLFDNVNKDTSKDIPDSLQENPPLISESYASNLGSTSTPDSPDIEK</sequence>
<comment type="caution">
    <text evidence="2">The sequence shown here is derived from an EMBL/GenBank/DDBJ whole genome shotgun (WGS) entry which is preliminary data.</text>
</comment>
<evidence type="ECO:0000313" key="3">
    <source>
        <dbReference type="Proteomes" id="UP000265520"/>
    </source>
</evidence>
<keyword evidence="3" id="KW-1185">Reference proteome</keyword>
<proteinExistence type="predicted"/>
<feature type="non-terminal residue" evidence="2">
    <location>
        <position position="57"/>
    </location>
</feature>
<evidence type="ECO:0000256" key="1">
    <source>
        <dbReference type="SAM" id="MobiDB-lite"/>
    </source>
</evidence>
<dbReference type="Proteomes" id="UP000265520">
    <property type="component" value="Unassembled WGS sequence"/>
</dbReference>
<organism evidence="2 3">
    <name type="scientific">Trifolium medium</name>
    <dbReference type="NCBI Taxonomy" id="97028"/>
    <lineage>
        <taxon>Eukaryota</taxon>
        <taxon>Viridiplantae</taxon>
        <taxon>Streptophyta</taxon>
        <taxon>Embryophyta</taxon>
        <taxon>Tracheophyta</taxon>
        <taxon>Spermatophyta</taxon>
        <taxon>Magnoliopsida</taxon>
        <taxon>eudicotyledons</taxon>
        <taxon>Gunneridae</taxon>
        <taxon>Pentapetalae</taxon>
        <taxon>rosids</taxon>
        <taxon>fabids</taxon>
        <taxon>Fabales</taxon>
        <taxon>Fabaceae</taxon>
        <taxon>Papilionoideae</taxon>
        <taxon>50 kb inversion clade</taxon>
        <taxon>NPAAA clade</taxon>
        <taxon>Hologalegina</taxon>
        <taxon>IRL clade</taxon>
        <taxon>Trifolieae</taxon>
        <taxon>Trifolium</taxon>
    </lineage>
</organism>
<dbReference type="AlphaFoldDB" id="A0A392V7W8"/>
<evidence type="ECO:0000313" key="2">
    <source>
        <dbReference type="EMBL" id="MCI84418.1"/>
    </source>
</evidence>
<feature type="compositionally biased region" description="Basic and acidic residues" evidence="1">
    <location>
        <begin position="17"/>
        <end position="26"/>
    </location>
</feature>
<reference evidence="2 3" key="1">
    <citation type="journal article" date="2018" name="Front. Plant Sci.">
        <title>Red Clover (Trifolium pratense) and Zigzag Clover (T. medium) - A Picture of Genomic Similarities and Differences.</title>
        <authorList>
            <person name="Dluhosova J."/>
            <person name="Istvanek J."/>
            <person name="Nedelnik J."/>
            <person name="Repkova J."/>
        </authorList>
    </citation>
    <scope>NUCLEOTIDE SEQUENCE [LARGE SCALE GENOMIC DNA]</scope>
    <source>
        <strain evidence="3">cv. 10/8</strain>
        <tissue evidence="2">Leaf</tissue>
    </source>
</reference>
<feature type="compositionally biased region" description="Polar residues" evidence="1">
    <location>
        <begin position="39"/>
        <end position="51"/>
    </location>
</feature>
<protein>
    <submittedName>
        <fullName evidence="2">SCAR-like protein</fullName>
    </submittedName>
</protein>
<dbReference type="EMBL" id="LXQA011090395">
    <property type="protein sequence ID" value="MCI84418.1"/>
    <property type="molecule type" value="Genomic_DNA"/>
</dbReference>
<name>A0A392V7W8_9FABA</name>